<dbReference type="GO" id="GO:0000155">
    <property type="term" value="F:phosphorelay sensor kinase activity"/>
    <property type="evidence" value="ECO:0007669"/>
    <property type="project" value="InterPro"/>
</dbReference>
<dbReference type="SMART" id="SM00267">
    <property type="entry name" value="GGDEF"/>
    <property type="match status" value="1"/>
</dbReference>
<evidence type="ECO:0000256" key="2">
    <source>
        <dbReference type="ARBA" id="ARBA00022475"/>
    </source>
</evidence>
<evidence type="ECO:0000256" key="4">
    <source>
        <dbReference type="ARBA" id="ARBA00022989"/>
    </source>
</evidence>
<dbReference type="NCBIfam" id="TIGR00254">
    <property type="entry name" value="GGDEF"/>
    <property type="match status" value="1"/>
</dbReference>
<feature type="transmembrane region" description="Helical" evidence="6">
    <location>
        <begin position="79"/>
        <end position="102"/>
    </location>
</feature>
<keyword evidence="2" id="KW-1003">Cell membrane</keyword>
<dbReference type="PANTHER" id="PTHR45138">
    <property type="entry name" value="REGULATORY COMPONENTS OF SENSORY TRANSDUCTION SYSTEM"/>
    <property type="match status" value="1"/>
</dbReference>
<keyword evidence="5 6" id="KW-0472">Membrane</keyword>
<dbReference type="InterPro" id="IPR029787">
    <property type="entry name" value="Nucleotide_cyclase"/>
</dbReference>
<evidence type="ECO:0000256" key="1">
    <source>
        <dbReference type="ARBA" id="ARBA00004651"/>
    </source>
</evidence>
<keyword evidence="8" id="KW-0548">Nucleotidyltransferase</keyword>
<dbReference type="InterPro" id="IPR043128">
    <property type="entry name" value="Rev_trsase/Diguanyl_cyclase"/>
</dbReference>
<evidence type="ECO:0000256" key="5">
    <source>
        <dbReference type="ARBA" id="ARBA00023136"/>
    </source>
</evidence>
<evidence type="ECO:0000259" key="7">
    <source>
        <dbReference type="PROSITE" id="PS50887"/>
    </source>
</evidence>
<protein>
    <submittedName>
        <fullName evidence="8">GGDEF domain-containing protein</fullName>
        <ecNumber evidence="8">2.7.7.65</ecNumber>
    </submittedName>
</protein>
<dbReference type="CDD" id="cd01949">
    <property type="entry name" value="GGDEF"/>
    <property type="match status" value="1"/>
</dbReference>
<feature type="transmembrane region" description="Helical" evidence="6">
    <location>
        <begin position="145"/>
        <end position="165"/>
    </location>
</feature>
<dbReference type="Pfam" id="PF07694">
    <property type="entry name" value="5TM-5TMR_LYT"/>
    <property type="match status" value="1"/>
</dbReference>
<evidence type="ECO:0000256" key="6">
    <source>
        <dbReference type="SAM" id="Phobius"/>
    </source>
</evidence>
<dbReference type="Proteomes" id="UP001290462">
    <property type="component" value="Unassembled WGS sequence"/>
</dbReference>
<dbReference type="PROSITE" id="PS50887">
    <property type="entry name" value="GGDEF"/>
    <property type="match status" value="1"/>
</dbReference>
<dbReference type="EMBL" id="JAVBVO010000001">
    <property type="protein sequence ID" value="MDZ5757494.1"/>
    <property type="molecule type" value="Genomic_DNA"/>
</dbReference>
<evidence type="ECO:0000313" key="8">
    <source>
        <dbReference type="EMBL" id="MDZ5757494.1"/>
    </source>
</evidence>
<gene>
    <name evidence="8" type="ORF">RAK27_02335</name>
</gene>
<keyword evidence="8" id="KW-0808">Transferase</keyword>
<reference evidence="8" key="1">
    <citation type="submission" date="2023-08" db="EMBL/GenBank/DDBJ databases">
        <title>Genomic characterization of piscicolin 126 produced by Carnobacterium maltaromaticum CM22 strain isolated from salmon (Salmo salar).</title>
        <authorList>
            <person name="Gonzalez-Gragera E."/>
            <person name="Garcia-Lopez J.D."/>
            <person name="Teso-Perez C."/>
            <person name="Gimenez-Hernandez I."/>
            <person name="Peralta-Sanchez J.M."/>
            <person name="Valdivia E."/>
            <person name="Montalban-Lopez M."/>
            <person name="Martin-Platero A.M."/>
            <person name="Banos A."/>
            <person name="Martinez-Bueno M."/>
        </authorList>
    </citation>
    <scope>NUCLEOTIDE SEQUENCE</scope>
    <source>
        <strain evidence="8">CM22</strain>
    </source>
</reference>
<accession>A0AAW9JQA2</accession>
<sequence>MELLKIMEPYITGTTSILGIFFIQVMWITIFRVTLKEKMTEKKYHYLLELSSGIIMSIFSIYLLYMSQKENYYYLYSNLRLVIILLPTIFISARVSFISVFLAGVFSFFINGITLVSVAYIVTFSVFLLTVAITKKLVKGNQIKLFFLSCLFVIPIWFAVYFINFDGVHVYSLDYMVPDYLNFVIISSITFFSVRYLAYLSEHFFQTMADNLTDELTKLGNLKAFNQLYQVLFQQVEKNKYQCNLILFDIDHFKQVNDTYGHLAGNYVLVELASLLKQMSVTHYGNRVFRIGGEEFALLIENESLEETLKIANEICEAVANYPFYYDGRRIKVSISLGVACSVGKENQREFYMKADKALYQAKELGRNQVSYWKE</sequence>
<keyword evidence="3 6" id="KW-0812">Transmembrane</keyword>
<feature type="transmembrane region" description="Helical" evidence="6">
    <location>
        <begin position="46"/>
        <end position="67"/>
    </location>
</feature>
<dbReference type="GO" id="GO:0005886">
    <property type="term" value="C:plasma membrane"/>
    <property type="evidence" value="ECO:0007669"/>
    <property type="project" value="UniProtKB-SubCell"/>
</dbReference>
<name>A0AAW9JQA2_CARML</name>
<dbReference type="Gene3D" id="3.30.70.270">
    <property type="match status" value="1"/>
</dbReference>
<dbReference type="SUPFAM" id="SSF55073">
    <property type="entry name" value="Nucleotide cyclase"/>
    <property type="match status" value="1"/>
</dbReference>
<dbReference type="RefSeq" id="WP_010049786.1">
    <property type="nucleotide sequence ID" value="NZ_BJOJ01000032.1"/>
</dbReference>
<proteinExistence type="predicted"/>
<comment type="subcellular location">
    <subcellularLocation>
        <location evidence="1">Cell membrane</location>
        <topology evidence="1">Multi-pass membrane protein</topology>
    </subcellularLocation>
</comment>
<dbReference type="InterPro" id="IPR000160">
    <property type="entry name" value="GGDEF_dom"/>
</dbReference>
<dbReference type="EC" id="2.7.7.65" evidence="8"/>
<dbReference type="GO" id="GO:0052621">
    <property type="term" value="F:diguanylate cyclase activity"/>
    <property type="evidence" value="ECO:0007669"/>
    <property type="project" value="UniProtKB-EC"/>
</dbReference>
<feature type="transmembrane region" description="Helical" evidence="6">
    <location>
        <begin position="108"/>
        <end position="133"/>
    </location>
</feature>
<feature type="domain" description="GGDEF" evidence="7">
    <location>
        <begin position="241"/>
        <end position="375"/>
    </location>
</feature>
<dbReference type="GO" id="GO:1902201">
    <property type="term" value="P:negative regulation of bacterial-type flagellum-dependent cell motility"/>
    <property type="evidence" value="ECO:0007669"/>
    <property type="project" value="TreeGrafter"/>
</dbReference>
<evidence type="ECO:0000313" key="9">
    <source>
        <dbReference type="Proteomes" id="UP001290462"/>
    </source>
</evidence>
<dbReference type="FunFam" id="3.30.70.270:FF:000001">
    <property type="entry name" value="Diguanylate cyclase domain protein"/>
    <property type="match status" value="1"/>
</dbReference>
<evidence type="ECO:0000256" key="3">
    <source>
        <dbReference type="ARBA" id="ARBA00022692"/>
    </source>
</evidence>
<organism evidence="8 9">
    <name type="scientific">Carnobacterium maltaromaticum</name>
    <name type="common">Carnobacterium piscicola</name>
    <dbReference type="NCBI Taxonomy" id="2751"/>
    <lineage>
        <taxon>Bacteria</taxon>
        <taxon>Bacillati</taxon>
        <taxon>Bacillota</taxon>
        <taxon>Bacilli</taxon>
        <taxon>Lactobacillales</taxon>
        <taxon>Carnobacteriaceae</taxon>
        <taxon>Carnobacterium</taxon>
    </lineage>
</organism>
<dbReference type="InterPro" id="IPR050469">
    <property type="entry name" value="Diguanylate_Cyclase"/>
</dbReference>
<dbReference type="AlphaFoldDB" id="A0AAW9JQA2"/>
<feature type="transmembrane region" description="Helical" evidence="6">
    <location>
        <begin position="180"/>
        <end position="198"/>
    </location>
</feature>
<dbReference type="Pfam" id="PF00990">
    <property type="entry name" value="GGDEF"/>
    <property type="match status" value="1"/>
</dbReference>
<feature type="transmembrane region" description="Helical" evidence="6">
    <location>
        <begin position="12"/>
        <end position="34"/>
    </location>
</feature>
<dbReference type="GO" id="GO:0071555">
    <property type="term" value="P:cell wall organization"/>
    <property type="evidence" value="ECO:0007669"/>
    <property type="project" value="InterPro"/>
</dbReference>
<dbReference type="GO" id="GO:0043709">
    <property type="term" value="P:cell adhesion involved in single-species biofilm formation"/>
    <property type="evidence" value="ECO:0007669"/>
    <property type="project" value="TreeGrafter"/>
</dbReference>
<comment type="caution">
    <text evidence="8">The sequence shown here is derived from an EMBL/GenBank/DDBJ whole genome shotgun (WGS) entry which is preliminary data.</text>
</comment>
<dbReference type="InterPro" id="IPR011620">
    <property type="entry name" value="Sig_transdc_His_kinase_LytS_TM"/>
</dbReference>
<keyword evidence="4 6" id="KW-1133">Transmembrane helix</keyword>
<dbReference type="PANTHER" id="PTHR45138:SF9">
    <property type="entry name" value="DIGUANYLATE CYCLASE DGCM-RELATED"/>
    <property type="match status" value="1"/>
</dbReference>